<dbReference type="GO" id="GO:0005783">
    <property type="term" value="C:endoplasmic reticulum"/>
    <property type="evidence" value="ECO:0007669"/>
    <property type="project" value="TreeGrafter"/>
</dbReference>
<feature type="compositionally biased region" description="Pro residues" evidence="6">
    <location>
        <begin position="152"/>
        <end position="161"/>
    </location>
</feature>
<dbReference type="GO" id="GO:0003682">
    <property type="term" value="F:chromatin binding"/>
    <property type="evidence" value="ECO:0007669"/>
    <property type="project" value="InterPro"/>
</dbReference>
<dbReference type="EMBL" id="QEAP01000015">
    <property type="protein sequence ID" value="TPX77729.1"/>
    <property type="molecule type" value="Genomic_DNA"/>
</dbReference>
<evidence type="ECO:0000256" key="6">
    <source>
        <dbReference type="SAM" id="MobiDB-lite"/>
    </source>
</evidence>
<proteinExistence type="predicted"/>
<feature type="transmembrane region" description="Helical" evidence="7">
    <location>
        <begin position="498"/>
        <end position="516"/>
    </location>
</feature>
<evidence type="ECO:0000256" key="1">
    <source>
        <dbReference type="ARBA" id="ARBA00004126"/>
    </source>
</evidence>
<evidence type="ECO:0000259" key="8">
    <source>
        <dbReference type="Pfam" id="PF09402"/>
    </source>
</evidence>
<dbReference type="GO" id="GO:0005637">
    <property type="term" value="C:nuclear inner membrane"/>
    <property type="evidence" value="ECO:0007669"/>
    <property type="project" value="InterPro"/>
</dbReference>
<feature type="compositionally biased region" description="Polar residues" evidence="6">
    <location>
        <begin position="163"/>
        <end position="189"/>
    </location>
</feature>
<evidence type="ECO:0000256" key="7">
    <source>
        <dbReference type="SAM" id="Phobius"/>
    </source>
</evidence>
<keyword evidence="2 7" id="KW-0812">Transmembrane</keyword>
<keyword evidence="4 7" id="KW-0472">Membrane</keyword>
<reference evidence="9 10" key="1">
    <citation type="journal article" date="2019" name="Sci. Rep.">
        <title>Comparative genomics of chytrid fungi reveal insights into the obligate biotrophic and pathogenic lifestyle of Synchytrium endobioticum.</title>
        <authorList>
            <person name="van de Vossenberg B.T.L.H."/>
            <person name="Warris S."/>
            <person name="Nguyen H.D.T."/>
            <person name="van Gent-Pelzer M.P.E."/>
            <person name="Joly D.L."/>
            <person name="van de Geest H.C."/>
            <person name="Bonants P.J.M."/>
            <person name="Smith D.S."/>
            <person name="Levesque C.A."/>
            <person name="van der Lee T.A.J."/>
        </authorList>
    </citation>
    <scope>NUCLEOTIDE SEQUENCE [LARGE SCALE GENOMIC DNA]</scope>
    <source>
        <strain evidence="9 10">CBS 675.73</strain>
    </source>
</reference>
<name>A0A507FMU7_9FUNG</name>
<accession>A0A507FMU7</accession>
<evidence type="ECO:0000313" key="9">
    <source>
        <dbReference type="EMBL" id="TPX77729.1"/>
    </source>
</evidence>
<dbReference type="Pfam" id="PF09402">
    <property type="entry name" value="MSC"/>
    <property type="match status" value="1"/>
</dbReference>
<feature type="domain" description="Man1/Src1-like C-terminal" evidence="8">
    <location>
        <begin position="286"/>
        <end position="655"/>
    </location>
</feature>
<feature type="compositionally biased region" description="Acidic residues" evidence="6">
    <location>
        <begin position="98"/>
        <end position="118"/>
    </location>
</feature>
<dbReference type="OrthoDB" id="2503928at2759"/>
<feature type="compositionally biased region" description="Polar residues" evidence="6">
    <location>
        <begin position="671"/>
        <end position="687"/>
    </location>
</feature>
<dbReference type="STRING" id="246404.A0A507FMU7"/>
<keyword evidence="10" id="KW-1185">Reference proteome</keyword>
<feature type="region of interest" description="Disordered" evidence="6">
    <location>
        <begin position="146"/>
        <end position="189"/>
    </location>
</feature>
<evidence type="ECO:0000256" key="4">
    <source>
        <dbReference type="ARBA" id="ARBA00023136"/>
    </source>
</evidence>
<evidence type="ECO:0000256" key="5">
    <source>
        <dbReference type="ARBA" id="ARBA00023242"/>
    </source>
</evidence>
<keyword evidence="5" id="KW-0539">Nucleus</keyword>
<dbReference type="AlphaFoldDB" id="A0A507FMU7"/>
<dbReference type="Proteomes" id="UP000320333">
    <property type="component" value="Unassembled WGS sequence"/>
</dbReference>
<keyword evidence="3 7" id="KW-1133">Transmembrane helix</keyword>
<dbReference type="GO" id="GO:0071763">
    <property type="term" value="P:nuclear membrane organization"/>
    <property type="evidence" value="ECO:0007669"/>
    <property type="project" value="TreeGrafter"/>
</dbReference>
<evidence type="ECO:0000256" key="2">
    <source>
        <dbReference type="ARBA" id="ARBA00022692"/>
    </source>
</evidence>
<gene>
    <name evidence="9" type="ORF">CcCBS67573_g00993</name>
</gene>
<protein>
    <recommendedName>
        <fullName evidence="8">Man1/Src1-like C-terminal domain-containing protein</fullName>
    </recommendedName>
</protein>
<sequence length="735" mass="81016">MSSQSSPISAASIKKKKLRLPAYVTREWAAKRHSVNELQSCLSEAGVPLALKREKRDYYQGLFDTLLRPLIEGDVRRESGRGWEPYNAHYSVEKDASDPDDESGDDSDEESESDSVGDELVEEVHHEVEEVHDEVEDEIPREYEWDTLQPSTPSPVLPPKTPVTMSRLSSSSFTPIKQSPSASAQTFGTPMTARKPFKFTRTGPQPVLPSKQKQKNDLHSPGYYALSVAAALIFVLVSTQAAVYYSLWNVAEYRRIGTPQPEFILTGVNALDTILTNIVAPGISRECPKGAACAGKRVIACVQPDFAVRYDFAGNWIAKWIGSEQLLYALPFVATPTCVYDGAKIKMEVKKQVQVENLILQLNDIVRIWIGRMSCGEQNPDAEMTQQELSLARDRKSNRWIGLPISSAKRQLREFIGEKWTEDKFEEHWSLILNRIAAASASSSSGKSATSNGTMPLYTIVEQSASLSGHRVLVSHDDPLLSTTCALKTSLWSFACTYYPYLFAAAVLLLSAAYISHRNAARIRDSHVTATLVEDILDTLHTTHELHLADRVACPIDGVSVAQLRSHFVRTLRDVDVSTGSTLGGGLKGARYSLDEYGYAAELDAHERTRWIVADSKMADALWAGVSSSVLRNACVMETVSEIAGGEDCVWQWIGGFALSPRTRKIVGSNANASVSESAKTRNSTGDGSVWKGKTVERGRALQRDLFLEDDDRSEGTVKIKTEKEALGGVSYPTL</sequence>
<organism evidence="9 10">
    <name type="scientific">Chytriomyces confervae</name>
    <dbReference type="NCBI Taxonomy" id="246404"/>
    <lineage>
        <taxon>Eukaryota</taxon>
        <taxon>Fungi</taxon>
        <taxon>Fungi incertae sedis</taxon>
        <taxon>Chytridiomycota</taxon>
        <taxon>Chytridiomycota incertae sedis</taxon>
        <taxon>Chytridiomycetes</taxon>
        <taxon>Chytridiales</taxon>
        <taxon>Chytriomycetaceae</taxon>
        <taxon>Chytriomyces</taxon>
    </lineage>
</organism>
<dbReference type="PANTHER" id="PTHR47808">
    <property type="entry name" value="INNER NUCLEAR MEMBRANE PROTEIN HEH2-RELATED"/>
    <property type="match status" value="1"/>
</dbReference>
<comment type="subcellular location">
    <subcellularLocation>
        <location evidence="1">Nucleus membrane</location>
    </subcellularLocation>
</comment>
<dbReference type="InterPro" id="IPR044780">
    <property type="entry name" value="Heh2/Src1"/>
</dbReference>
<dbReference type="GO" id="GO:0034399">
    <property type="term" value="C:nuclear periphery"/>
    <property type="evidence" value="ECO:0007669"/>
    <property type="project" value="TreeGrafter"/>
</dbReference>
<feature type="region of interest" description="Disordered" evidence="6">
    <location>
        <begin position="671"/>
        <end position="692"/>
    </location>
</feature>
<evidence type="ECO:0000313" key="10">
    <source>
        <dbReference type="Proteomes" id="UP000320333"/>
    </source>
</evidence>
<feature type="region of interest" description="Disordered" evidence="6">
    <location>
        <begin position="79"/>
        <end position="118"/>
    </location>
</feature>
<dbReference type="InterPro" id="IPR018996">
    <property type="entry name" value="Man1/Src1-like_C"/>
</dbReference>
<feature type="transmembrane region" description="Helical" evidence="7">
    <location>
        <begin position="223"/>
        <end position="248"/>
    </location>
</feature>
<evidence type="ECO:0000256" key="3">
    <source>
        <dbReference type="ARBA" id="ARBA00022989"/>
    </source>
</evidence>
<comment type="caution">
    <text evidence="9">The sequence shown here is derived from an EMBL/GenBank/DDBJ whole genome shotgun (WGS) entry which is preliminary data.</text>
</comment>
<dbReference type="PANTHER" id="PTHR47808:SF2">
    <property type="entry name" value="LEM DOMAIN-CONTAINING PROTEIN 2"/>
    <property type="match status" value="1"/>
</dbReference>